<organism evidence="2 3">
    <name type="scientific">Magallana gigas</name>
    <name type="common">Pacific oyster</name>
    <name type="synonym">Crassostrea gigas</name>
    <dbReference type="NCBI Taxonomy" id="29159"/>
    <lineage>
        <taxon>Eukaryota</taxon>
        <taxon>Metazoa</taxon>
        <taxon>Spiralia</taxon>
        <taxon>Lophotrochozoa</taxon>
        <taxon>Mollusca</taxon>
        <taxon>Bivalvia</taxon>
        <taxon>Autobranchia</taxon>
        <taxon>Pteriomorphia</taxon>
        <taxon>Ostreida</taxon>
        <taxon>Ostreoidea</taxon>
        <taxon>Ostreidae</taxon>
        <taxon>Magallana</taxon>
    </lineage>
</organism>
<evidence type="ECO:0000313" key="2">
    <source>
        <dbReference type="EnsemblMetazoa" id="G11300.1:cds"/>
    </source>
</evidence>
<feature type="compositionally biased region" description="Polar residues" evidence="1">
    <location>
        <begin position="44"/>
        <end position="61"/>
    </location>
</feature>
<evidence type="ECO:0000313" key="3">
    <source>
        <dbReference type="Proteomes" id="UP000005408"/>
    </source>
</evidence>
<protein>
    <submittedName>
        <fullName evidence="2">Uncharacterized protein</fullName>
    </submittedName>
</protein>
<sequence length="110" mass="12168">MTFVLVDDELSQEYKKQCFKEEGGEVWWSLTVPFPLPRPHESGIWSTISSNGESDTGSISNRSKKGKKTESPFESRPKLARTNSFSKKKPELSSLRTQGSAVLATRGSSG</sequence>
<dbReference type="OrthoDB" id="6160342at2759"/>
<dbReference type="EnsemblMetazoa" id="G11300.1">
    <property type="protein sequence ID" value="G11300.1:cds"/>
    <property type="gene ID" value="G11300"/>
</dbReference>
<feature type="region of interest" description="Disordered" evidence="1">
    <location>
        <begin position="41"/>
        <end position="110"/>
    </location>
</feature>
<feature type="compositionally biased region" description="Polar residues" evidence="1">
    <location>
        <begin position="94"/>
        <end position="110"/>
    </location>
</feature>
<dbReference type="Proteomes" id="UP000005408">
    <property type="component" value="Unassembled WGS sequence"/>
</dbReference>
<feature type="compositionally biased region" description="Basic and acidic residues" evidence="1">
    <location>
        <begin position="68"/>
        <end position="77"/>
    </location>
</feature>
<dbReference type="AlphaFoldDB" id="A0A8W8HWW1"/>
<name>A0A8W8HWW1_MAGGI</name>
<proteinExistence type="predicted"/>
<evidence type="ECO:0000256" key="1">
    <source>
        <dbReference type="SAM" id="MobiDB-lite"/>
    </source>
</evidence>
<keyword evidence="3" id="KW-1185">Reference proteome</keyword>
<reference evidence="2" key="1">
    <citation type="submission" date="2022-08" db="UniProtKB">
        <authorList>
            <consortium name="EnsemblMetazoa"/>
        </authorList>
    </citation>
    <scope>IDENTIFICATION</scope>
    <source>
        <strain evidence="2">05x7-T-G4-1.051#20</strain>
    </source>
</reference>
<accession>A0A8W8HWW1</accession>